<evidence type="ECO:0000259" key="3">
    <source>
        <dbReference type="SMART" id="SM01194"/>
    </source>
</evidence>
<keyword evidence="5" id="KW-1185">Reference proteome</keyword>
<dbReference type="FunFam" id="2.30.30.870:FF:000002">
    <property type="entry name" value="Protein pelota homolog"/>
    <property type="match status" value="1"/>
</dbReference>
<dbReference type="Proteomes" id="UP001279734">
    <property type="component" value="Unassembled WGS sequence"/>
</dbReference>
<evidence type="ECO:0000313" key="5">
    <source>
        <dbReference type="Proteomes" id="UP001279734"/>
    </source>
</evidence>
<dbReference type="GO" id="GO:0070481">
    <property type="term" value="P:nuclear-transcribed mRNA catabolic process, non-stop decay"/>
    <property type="evidence" value="ECO:0007669"/>
    <property type="project" value="InterPro"/>
</dbReference>
<evidence type="ECO:0000256" key="2">
    <source>
        <dbReference type="ARBA" id="ARBA00022723"/>
    </source>
</evidence>
<accession>A0AAD3SJC6</accession>
<dbReference type="InterPro" id="IPR038069">
    <property type="entry name" value="Pelota/DOM34_N"/>
</dbReference>
<evidence type="ECO:0000313" key="4">
    <source>
        <dbReference type="EMBL" id="GMH12202.1"/>
    </source>
</evidence>
<feature type="domain" description="eRF1/Pelota-like N-terminal" evidence="3">
    <location>
        <begin position="1"/>
        <end position="132"/>
    </location>
</feature>
<organism evidence="4 5">
    <name type="scientific">Nepenthes gracilis</name>
    <name type="common">Slender pitcher plant</name>
    <dbReference type="NCBI Taxonomy" id="150966"/>
    <lineage>
        <taxon>Eukaryota</taxon>
        <taxon>Viridiplantae</taxon>
        <taxon>Streptophyta</taxon>
        <taxon>Embryophyta</taxon>
        <taxon>Tracheophyta</taxon>
        <taxon>Spermatophyta</taxon>
        <taxon>Magnoliopsida</taxon>
        <taxon>eudicotyledons</taxon>
        <taxon>Gunneridae</taxon>
        <taxon>Pentapetalae</taxon>
        <taxon>Caryophyllales</taxon>
        <taxon>Nepenthaceae</taxon>
        <taxon>Nepenthes</taxon>
    </lineage>
</organism>
<dbReference type="InterPro" id="IPR005141">
    <property type="entry name" value="eRF1_2"/>
</dbReference>
<proteinExistence type="predicted"/>
<dbReference type="InterPro" id="IPR004405">
    <property type="entry name" value="TF_pelota"/>
</dbReference>
<dbReference type="Gene3D" id="3.30.420.60">
    <property type="entry name" value="eRF1 domain 2"/>
    <property type="match status" value="1"/>
</dbReference>
<dbReference type="GO" id="GO:0070651">
    <property type="term" value="P:nonfunctional rRNA decay"/>
    <property type="evidence" value="ECO:0007669"/>
    <property type="project" value="TreeGrafter"/>
</dbReference>
<dbReference type="Pfam" id="PF03464">
    <property type="entry name" value="eRF1_2"/>
    <property type="match status" value="1"/>
</dbReference>
<dbReference type="InterPro" id="IPR042226">
    <property type="entry name" value="eFR1_2_sf"/>
</dbReference>
<dbReference type="SUPFAM" id="SSF159065">
    <property type="entry name" value="Dom34/Pelota N-terminal domain-like"/>
    <property type="match status" value="1"/>
</dbReference>
<dbReference type="Pfam" id="PF26356">
    <property type="entry name" value="Pelota_N"/>
    <property type="match status" value="1"/>
</dbReference>
<dbReference type="GO" id="GO:0046872">
    <property type="term" value="F:metal ion binding"/>
    <property type="evidence" value="ECO:0007669"/>
    <property type="project" value="UniProtKB-KW"/>
</dbReference>
<dbReference type="InterPro" id="IPR005140">
    <property type="entry name" value="eRF1_Pelota-like_N"/>
</dbReference>
<dbReference type="GO" id="GO:0005737">
    <property type="term" value="C:cytoplasm"/>
    <property type="evidence" value="ECO:0007669"/>
    <property type="project" value="TreeGrafter"/>
</dbReference>
<dbReference type="PANTHER" id="PTHR10853">
    <property type="entry name" value="PELOTA"/>
    <property type="match status" value="1"/>
</dbReference>
<keyword evidence="1" id="KW-0963">Cytoplasm</keyword>
<name>A0AAD3SJC6_NEPGR</name>
<gene>
    <name evidence="4" type="ORF">Nepgr_014043</name>
</gene>
<dbReference type="SMART" id="SM01194">
    <property type="entry name" value="eRF1_1"/>
    <property type="match status" value="1"/>
</dbReference>
<keyword evidence="2" id="KW-0479">Metal-binding</keyword>
<dbReference type="EMBL" id="BSYO01000011">
    <property type="protein sequence ID" value="GMH12202.1"/>
    <property type="molecule type" value="Genomic_DNA"/>
</dbReference>
<sequence length="241" mass="27334">MKLIEREKLLVNQPGTVKIIPEERDDFWLLHKLIAPNDHVAAETSRKIHQSTGSGAAKKPIRVRFDMEVKITAVDYDENSSVIRLKGKNITTNSYANGGAFHTLEIEKNKPFYLSKKSWDEVSIDSLREGCKRTSGADMAVVLIKEELALLYLVGRSVTDLCASIDGNRSNVTKFYEDVFHAFRKHVDFDIIRCVMIAGPGTTKNEFRRHLLSESKRLRLKSIEENESQILVRNVCSVSKV</sequence>
<protein>
    <recommendedName>
        <fullName evidence="3">eRF1/Pelota-like N-terminal domain-containing protein</fullName>
    </recommendedName>
</protein>
<dbReference type="GO" id="GO:0071025">
    <property type="term" value="P:RNA surveillance"/>
    <property type="evidence" value="ECO:0007669"/>
    <property type="project" value="InterPro"/>
</dbReference>
<dbReference type="GO" id="GO:0032790">
    <property type="term" value="P:ribosome disassembly"/>
    <property type="evidence" value="ECO:0007669"/>
    <property type="project" value="TreeGrafter"/>
</dbReference>
<dbReference type="SUPFAM" id="SSF53137">
    <property type="entry name" value="Translational machinery components"/>
    <property type="match status" value="1"/>
</dbReference>
<evidence type="ECO:0000256" key="1">
    <source>
        <dbReference type="ARBA" id="ARBA00022490"/>
    </source>
</evidence>
<dbReference type="PANTHER" id="PTHR10853:SF3">
    <property type="entry name" value="EUKARYOTIC RELEASE FACTOR 1 (ERF1) FAMILY PROTEIN"/>
    <property type="match status" value="1"/>
</dbReference>
<comment type="caution">
    <text evidence="4">The sequence shown here is derived from an EMBL/GenBank/DDBJ whole genome shotgun (WGS) entry which is preliminary data.</text>
</comment>
<dbReference type="GO" id="GO:0070966">
    <property type="term" value="P:nuclear-transcribed mRNA catabolic process, no-go decay"/>
    <property type="evidence" value="ECO:0007669"/>
    <property type="project" value="InterPro"/>
</dbReference>
<reference evidence="4" key="1">
    <citation type="submission" date="2023-05" db="EMBL/GenBank/DDBJ databases">
        <title>Nepenthes gracilis genome sequencing.</title>
        <authorList>
            <person name="Fukushima K."/>
        </authorList>
    </citation>
    <scope>NUCLEOTIDE SEQUENCE</scope>
    <source>
        <strain evidence="4">SING2019-196</strain>
    </source>
</reference>
<dbReference type="AlphaFoldDB" id="A0AAD3SJC6"/>
<dbReference type="InterPro" id="IPR058547">
    <property type="entry name" value="Pelota_N"/>
</dbReference>
<dbReference type="Gene3D" id="2.30.30.870">
    <property type="entry name" value="Pelota, domain A"/>
    <property type="match status" value="1"/>
</dbReference>